<dbReference type="Proteomes" id="UP000019132">
    <property type="component" value="Unassembled WGS sequence"/>
</dbReference>
<feature type="region of interest" description="Disordered" evidence="1">
    <location>
        <begin position="81"/>
        <end position="121"/>
    </location>
</feature>
<feature type="compositionally biased region" description="Polar residues" evidence="1">
    <location>
        <begin position="348"/>
        <end position="378"/>
    </location>
</feature>
<reference evidence="3" key="1">
    <citation type="journal article" date="2010" name="Genome Biol.">
        <title>Genome sequence of the necrotrophic plant pathogen Pythium ultimum reveals original pathogenicity mechanisms and effector repertoire.</title>
        <authorList>
            <person name="Levesque C.A."/>
            <person name="Brouwer H."/>
            <person name="Cano L."/>
            <person name="Hamilton J.P."/>
            <person name="Holt C."/>
            <person name="Huitema E."/>
            <person name="Raffaele S."/>
            <person name="Robideau G.P."/>
            <person name="Thines M."/>
            <person name="Win J."/>
            <person name="Zerillo M.M."/>
            <person name="Beakes G.W."/>
            <person name="Boore J.L."/>
            <person name="Busam D."/>
            <person name="Dumas B."/>
            <person name="Ferriera S."/>
            <person name="Fuerstenberg S.I."/>
            <person name="Gachon C.M."/>
            <person name="Gaulin E."/>
            <person name="Govers F."/>
            <person name="Grenville-Briggs L."/>
            <person name="Horner N."/>
            <person name="Hostetler J."/>
            <person name="Jiang R.H."/>
            <person name="Johnson J."/>
            <person name="Krajaejun T."/>
            <person name="Lin H."/>
            <person name="Meijer H.J."/>
            <person name="Moore B."/>
            <person name="Morris P."/>
            <person name="Phuntmart V."/>
            <person name="Puiu D."/>
            <person name="Shetty J."/>
            <person name="Stajich J.E."/>
            <person name="Tripathy S."/>
            <person name="Wawra S."/>
            <person name="van West P."/>
            <person name="Whitty B.R."/>
            <person name="Coutinho P.M."/>
            <person name="Henrissat B."/>
            <person name="Martin F."/>
            <person name="Thomas P.D."/>
            <person name="Tyler B.M."/>
            <person name="De Vries R.P."/>
            <person name="Kamoun S."/>
            <person name="Yandell M."/>
            <person name="Tisserat N."/>
            <person name="Buell C.R."/>
        </authorList>
    </citation>
    <scope>NUCLEOTIDE SEQUENCE</scope>
    <source>
        <strain evidence="3">DAOM:BR144</strain>
    </source>
</reference>
<evidence type="ECO:0000313" key="3">
    <source>
        <dbReference type="Proteomes" id="UP000019132"/>
    </source>
</evidence>
<dbReference type="OMA" id="RMARHAF"/>
<dbReference type="AlphaFoldDB" id="K3W7F3"/>
<organism evidence="2 3">
    <name type="scientific">Globisporangium ultimum (strain ATCC 200006 / CBS 805.95 / DAOM BR144)</name>
    <name type="common">Pythium ultimum</name>
    <dbReference type="NCBI Taxonomy" id="431595"/>
    <lineage>
        <taxon>Eukaryota</taxon>
        <taxon>Sar</taxon>
        <taxon>Stramenopiles</taxon>
        <taxon>Oomycota</taxon>
        <taxon>Peronosporomycetes</taxon>
        <taxon>Pythiales</taxon>
        <taxon>Pythiaceae</taxon>
        <taxon>Globisporangium</taxon>
    </lineage>
</organism>
<accession>K3W7F3</accession>
<proteinExistence type="predicted"/>
<name>K3W7F3_GLOUD</name>
<feature type="region of interest" description="Disordered" evidence="1">
    <location>
        <begin position="615"/>
        <end position="638"/>
    </location>
</feature>
<protein>
    <submittedName>
        <fullName evidence="2">Uncharacterized protein</fullName>
    </submittedName>
</protein>
<dbReference type="VEuPathDB" id="FungiDB:PYU1_G000894"/>
<dbReference type="EMBL" id="GL376620">
    <property type="status" value="NOT_ANNOTATED_CDS"/>
    <property type="molecule type" value="Genomic_DNA"/>
</dbReference>
<feature type="compositionally biased region" description="Basic and acidic residues" evidence="1">
    <location>
        <begin position="285"/>
        <end position="302"/>
    </location>
</feature>
<keyword evidence="3" id="KW-1185">Reference proteome</keyword>
<feature type="region of interest" description="Disordered" evidence="1">
    <location>
        <begin position="343"/>
        <end position="380"/>
    </location>
</feature>
<sequence>MGATITVPEGSDVNMPFLSSMIANIMNSVHGSMAGGNIIISEAGDPHAAASNGNTAAGTRERGAASTAHFVRAGAASASAHAGGRLRARRSRAEPSLRSLGGGSSSSRSRSSSSAAGGSLNHGLATLRSRSEILMGTIRSNMESADFDFAGLENVELNAASGSDTVFLQSQLMQLGILLDHFRTRAQLLPAALEARATSAGVVASSSQPRPSVGAIVRTVDTLQTIGELADLLARMARFIFIRHNSGAAGAGASIRVRDRTSVAAAGATAGPATATESSSTSRHSGSERRQNSSSSMRERHATTTGAQGDTDVQGADDGERARGNALFSLLERMNESIRGATAGWTGRTENASSSEPEANAPTSSEQPSTANTTTAVVQQPEGGVHRLPQISIAGLGAPMASVVFPISFADLNANTTTTWNFAELVSRLSGELSASTLFGIVSGDPVSIHQVMAQIGYAIVSGVDVPPVSRATIRTWSHTLVIEVRQQLRSHGIPASILSEITEPQRQTGFVDQLLRPLEPFIPDLVDHFLRAMSASRTAAFGSSSVDFLQTMSRQFVRHLQTYLSGTGADEDAAVDRLVRVLRSLLMYLGLDARLAAFAVDNFVEWASGNNRRRQRPLEADGAESGPANKRQREGQS</sequence>
<evidence type="ECO:0000256" key="1">
    <source>
        <dbReference type="SAM" id="MobiDB-lite"/>
    </source>
</evidence>
<dbReference type="InParanoid" id="K3W7F3"/>
<reference evidence="2" key="3">
    <citation type="submission" date="2015-02" db="UniProtKB">
        <authorList>
            <consortium name="EnsemblProtists"/>
        </authorList>
    </citation>
    <scope>IDENTIFICATION</scope>
    <source>
        <strain evidence="2">DAOM BR144</strain>
    </source>
</reference>
<dbReference type="STRING" id="431595.K3W7F3"/>
<feature type="region of interest" description="Disordered" evidence="1">
    <location>
        <begin position="266"/>
        <end position="319"/>
    </location>
</feature>
<feature type="compositionally biased region" description="Low complexity" evidence="1">
    <location>
        <begin position="266"/>
        <end position="284"/>
    </location>
</feature>
<evidence type="ECO:0000313" key="2">
    <source>
        <dbReference type="EnsemblProtists" id="PYU1_T000894"/>
    </source>
</evidence>
<feature type="compositionally biased region" description="Low complexity" evidence="1">
    <location>
        <begin position="94"/>
        <end position="119"/>
    </location>
</feature>
<dbReference type="EnsemblProtists" id="PYU1_T000894">
    <property type="protein sequence ID" value="PYU1_T000894"/>
    <property type="gene ID" value="PYU1_G000894"/>
</dbReference>
<dbReference type="HOGENOM" id="CLU_429314_0_0_1"/>
<reference evidence="3" key="2">
    <citation type="submission" date="2010-04" db="EMBL/GenBank/DDBJ databases">
        <authorList>
            <person name="Buell R."/>
            <person name="Hamilton J."/>
            <person name="Hostetler J."/>
        </authorList>
    </citation>
    <scope>NUCLEOTIDE SEQUENCE [LARGE SCALE GENOMIC DNA]</scope>
    <source>
        <strain evidence="3">DAOM:BR144</strain>
    </source>
</reference>